<dbReference type="InterPro" id="IPR022385">
    <property type="entry name" value="Rhs_assc_core"/>
</dbReference>
<name>A0A168DNQ6_9BACL</name>
<keyword evidence="3" id="KW-1185">Reference proteome</keyword>
<dbReference type="InterPro" id="IPR006530">
    <property type="entry name" value="YD"/>
</dbReference>
<dbReference type="PANTHER" id="PTHR32305:SF15">
    <property type="entry name" value="PROTEIN RHSA-RELATED"/>
    <property type="match status" value="1"/>
</dbReference>
<dbReference type="Gene3D" id="2.180.10.10">
    <property type="entry name" value="RHS repeat-associated core"/>
    <property type="match status" value="1"/>
</dbReference>
<dbReference type="EMBL" id="LVJH01000068">
    <property type="protein sequence ID" value="OAB34381.1"/>
    <property type="molecule type" value="Genomic_DNA"/>
</dbReference>
<evidence type="ECO:0000256" key="1">
    <source>
        <dbReference type="SAM" id="MobiDB-lite"/>
    </source>
</evidence>
<dbReference type="AlphaFoldDB" id="A0A168DNQ6"/>
<evidence type="ECO:0000313" key="2">
    <source>
        <dbReference type="EMBL" id="OAB34381.1"/>
    </source>
</evidence>
<evidence type="ECO:0000313" key="3">
    <source>
        <dbReference type="Proteomes" id="UP000076967"/>
    </source>
</evidence>
<comment type="caution">
    <text evidence="2">The sequence shown here is derived from an EMBL/GenBank/DDBJ whole genome shotgun (WGS) entry which is preliminary data.</text>
</comment>
<gene>
    <name evidence="2" type="ORF">PGLA_22755</name>
</gene>
<sequence length="363" mass="40417">MDADGNLLYMSEGKTMASFEYDARNRLVKSGKAQYTYDAQGNRTSMTWKGKTTRYVVDALPELSRVLMELDAEGTPKTYYVYGLGLIGREDAQGHYQSYHSDIRGSTTLLTDEQGSVTDRYTYGPYGELEKHEGKTNQPFGYNGRDGVQSDPNGLYYMRARYYHPVLQRFLNRDILRGDLMDGQTLNRYAYVNGDPIRYIDPLGLMKGPCPDGVPEGTGNLAEEGSQLTRRILPDGRVVSDVTSLPGKQGITVPNRVSPEEMRQLTEHHGVQFALVYERGTGKNGAGGTYNLFSGTSTSVPVPISKDSMLIYHTHPAGSPFSSKADRRVLQVLEQVGSPQRSSQIIPSGRDDVIRFFQDGSYR</sequence>
<protein>
    <recommendedName>
        <fullName evidence="4">DUF4329 domain-containing protein</fullName>
    </recommendedName>
</protein>
<evidence type="ECO:0008006" key="4">
    <source>
        <dbReference type="Google" id="ProtNLM"/>
    </source>
</evidence>
<feature type="region of interest" description="Disordered" evidence="1">
    <location>
        <begin position="126"/>
        <end position="145"/>
    </location>
</feature>
<proteinExistence type="predicted"/>
<dbReference type="PANTHER" id="PTHR32305">
    <property type="match status" value="1"/>
</dbReference>
<reference evidence="2 3" key="1">
    <citation type="submission" date="2016-03" db="EMBL/GenBank/DDBJ databases">
        <title>Draft genome sequence of Paenibacillus glacialis DSM 22343.</title>
        <authorList>
            <person name="Shin S.-K."/>
            <person name="Yi H."/>
        </authorList>
    </citation>
    <scope>NUCLEOTIDE SEQUENCE [LARGE SCALE GENOMIC DNA]</scope>
    <source>
        <strain evidence="2 3">DSM 22343</strain>
    </source>
</reference>
<dbReference type="NCBIfam" id="TIGR03696">
    <property type="entry name" value="Rhs_assc_core"/>
    <property type="match status" value="1"/>
</dbReference>
<dbReference type="Proteomes" id="UP000076967">
    <property type="component" value="Unassembled WGS sequence"/>
</dbReference>
<organism evidence="2 3">
    <name type="scientific">Paenibacillus glacialis</name>
    <dbReference type="NCBI Taxonomy" id="494026"/>
    <lineage>
        <taxon>Bacteria</taxon>
        <taxon>Bacillati</taxon>
        <taxon>Bacillota</taxon>
        <taxon>Bacilli</taxon>
        <taxon>Bacillales</taxon>
        <taxon>Paenibacillaceae</taxon>
        <taxon>Paenibacillus</taxon>
    </lineage>
</organism>
<dbReference type="InterPro" id="IPR050708">
    <property type="entry name" value="T6SS_VgrG/RHS"/>
</dbReference>
<accession>A0A168DNQ6</accession>
<dbReference type="NCBIfam" id="TIGR01643">
    <property type="entry name" value="YD_repeat_2x"/>
    <property type="match status" value="1"/>
</dbReference>
<dbReference type="STRING" id="494026.PGLA_22755"/>